<evidence type="ECO:0000313" key="2">
    <source>
        <dbReference type="EMBL" id="NLF53540.1"/>
    </source>
</evidence>
<dbReference type="InterPro" id="IPR005025">
    <property type="entry name" value="FMN_Rdtase-like_dom"/>
</dbReference>
<accession>A0A7X7LUX9</accession>
<evidence type="ECO:0000313" key="3">
    <source>
        <dbReference type="Proteomes" id="UP000536534"/>
    </source>
</evidence>
<dbReference type="Gene3D" id="3.40.50.360">
    <property type="match status" value="1"/>
</dbReference>
<dbReference type="RefSeq" id="WP_068805287.1">
    <property type="nucleotide sequence ID" value="NZ_MBFM01000002.1"/>
</dbReference>
<evidence type="ECO:0000259" key="1">
    <source>
        <dbReference type="Pfam" id="PF03358"/>
    </source>
</evidence>
<comment type="caution">
    <text evidence="2">The sequence shown here is derived from an EMBL/GenBank/DDBJ whole genome shotgun (WGS) entry which is preliminary data.</text>
</comment>
<dbReference type="GO" id="GO:0005829">
    <property type="term" value="C:cytosol"/>
    <property type="evidence" value="ECO:0007669"/>
    <property type="project" value="TreeGrafter"/>
</dbReference>
<dbReference type="GO" id="GO:0010181">
    <property type="term" value="F:FMN binding"/>
    <property type="evidence" value="ECO:0007669"/>
    <property type="project" value="TreeGrafter"/>
</dbReference>
<dbReference type="GO" id="GO:0016491">
    <property type="term" value="F:oxidoreductase activity"/>
    <property type="evidence" value="ECO:0007669"/>
    <property type="project" value="InterPro"/>
</dbReference>
<dbReference type="InterPro" id="IPR029039">
    <property type="entry name" value="Flavoprotein-like_sf"/>
</dbReference>
<dbReference type="Pfam" id="PF03358">
    <property type="entry name" value="FMN_red"/>
    <property type="match status" value="1"/>
</dbReference>
<feature type="domain" description="NADPH-dependent FMN reductase-like" evidence="1">
    <location>
        <begin position="5"/>
        <end position="144"/>
    </location>
</feature>
<sequence>MASYRIAVIVGSLRRDSFNRKFATALARLGPADFSFVQLEIGDLPLYDQDDDDNQAAPVKRLKSEIAASHGVIFVTPEYNRSIPGVLKNAIDHASRPYGDSSWKDKPAGVIGVSPGAIGTALAQQHLRNILACLGMPTLGLPEAFIQANDSLFDAEGNIGERSRKFVQGWMDTYAAWVRLHTGA</sequence>
<dbReference type="EMBL" id="JAAYYV010000101">
    <property type="protein sequence ID" value="NLF53540.1"/>
    <property type="molecule type" value="Genomic_DNA"/>
</dbReference>
<dbReference type="PANTHER" id="PTHR30543:SF21">
    <property type="entry name" value="NAD(P)H-DEPENDENT FMN REDUCTASE LOT6"/>
    <property type="match status" value="1"/>
</dbReference>
<dbReference type="PANTHER" id="PTHR30543">
    <property type="entry name" value="CHROMATE REDUCTASE"/>
    <property type="match status" value="1"/>
</dbReference>
<protein>
    <submittedName>
        <fullName evidence="2">NAD(P)H-dependent oxidoreductase</fullName>
    </submittedName>
</protein>
<organism evidence="2 3">
    <name type="scientific">Thauera phenolivorans</name>
    <dbReference type="NCBI Taxonomy" id="1792543"/>
    <lineage>
        <taxon>Bacteria</taxon>
        <taxon>Pseudomonadati</taxon>
        <taxon>Pseudomonadota</taxon>
        <taxon>Betaproteobacteria</taxon>
        <taxon>Rhodocyclales</taxon>
        <taxon>Zoogloeaceae</taxon>
        <taxon>Thauera</taxon>
    </lineage>
</organism>
<name>A0A7X7LUX9_9RHOO</name>
<dbReference type="OrthoDB" id="9812295at2"/>
<dbReference type="SUPFAM" id="SSF52218">
    <property type="entry name" value="Flavoproteins"/>
    <property type="match status" value="1"/>
</dbReference>
<reference evidence="2 3" key="1">
    <citation type="journal article" date="2020" name="Biotechnol. Biofuels">
        <title>New insights from the biogas microbiome by comprehensive genome-resolved metagenomics of nearly 1600 species originating from multiple anaerobic digesters.</title>
        <authorList>
            <person name="Campanaro S."/>
            <person name="Treu L."/>
            <person name="Rodriguez-R L.M."/>
            <person name="Kovalovszki A."/>
            <person name="Ziels R.M."/>
            <person name="Maus I."/>
            <person name="Zhu X."/>
            <person name="Kougias P.G."/>
            <person name="Basile A."/>
            <person name="Luo G."/>
            <person name="Schluter A."/>
            <person name="Konstantinidis K.T."/>
            <person name="Angelidaki I."/>
        </authorList>
    </citation>
    <scope>NUCLEOTIDE SEQUENCE [LARGE SCALE GENOMIC DNA]</scope>
    <source>
        <strain evidence="2">AS06rmzACSIP_256</strain>
    </source>
</reference>
<dbReference type="AlphaFoldDB" id="A0A7X7LUX9"/>
<dbReference type="InterPro" id="IPR050712">
    <property type="entry name" value="NAD(P)H-dep_reductase"/>
</dbReference>
<gene>
    <name evidence="2" type="ORF">GX576_03905</name>
</gene>
<dbReference type="Proteomes" id="UP000536534">
    <property type="component" value="Unassembled WGS sequence"/>
</dbReference>
<proteinExistence type="predicted"/>